<dbReference type="EMBL" id="KK088453">
    <property type="protein sequence ID" value="EYE90799.1"/>
    <property type="molecule type" value="Genomic_DNA"/>
</dbReference>
<keyword evidence="2" id="KW-1185">Reference proteome</keyword>
<name>A0A017S2C8_ASPRC</name>
<dbReference type="RefSeq" id="XP_040634489.1">
    <property type="nucleotide sequence ID" value="XM_040783120.1"/>
</dbReference>
<dbReference type="STRING" id="1388766.A0A017S2C8"/>
<proteinExistence type="predicted"/>
<gene>
    <name evidence="1" type="ORF">EURHEDRAFT_417104</name>
</gene>
<reference evidence="2" key="1">
    <citation type="journal article" date="2014" name="Nat. Commun.">
        <title>Genomic adaptations of the halophilic Dead Sea filamentous fungus Eurotium rubrum.</title>
        <authorList>
            <person name="Kis-Papo T."/>
            <person name="Weig A.R."/>
            <person name="Riley R."/>
            <person name="Persoh D."/>
            <person name="Salamov A."/>
            <person name="Sun H."/>
            <person name="Lipzen A."/>
            <person name="Wasser S.P."/>
            <person name="Rambold G."/>
            <person name="Grigoriev I.V."/>
            <person name="Nevo E."/>
        </authorList>
    </citation>
    <scope>NUCLEOTIDE SEQUENCE [LARGE SCALE GENOMIC DNA]</scope>
    <source>
        <strain evidence="2">CBS 135680</strain>
    </source>
</reference>
<evidence type="ECO:0000313" key="2">
    <source>
        <dbReference type="Proteomes" id="UP000019804"/>
    </source>
</evidence>
<dbReference type="HOGENOM" id="CLU_454894_0_0_1"/>
<organism evidence="1 2">
    <name type="scientific">Aspergillus ruber (strain CBS 135680)</name>
    <dbReference type="NCBI Taxonomy" id="1388766"/>
    <lineage>
        <taxon>Eukaryota</taxon>
        <taxon>Fungi</taxon>
        <taxon>Dikarya</taxon>
        <taxon>Ascomycota</taxon>
        <taxon>Pezizomycotina</taxon>
        <taxon>Eurotiomycetes</taxon>
        <taxon>Eurotiomycetidae</taxon>
        <taxon>Eurotiales</taxon>
        <taxon>Aspergillaceae</taxon>
        <taxon>Aspergillus</taxon>
        <taxon>Aspergillus subgen. Aspergillus</taxon>
    </lineage>
</organism>
<accession>A0A017S2C8</accession>
<protein>
    <submittedName>
        <fullName evidence="1">Uncharacterized protein</fullName>
    </submittedName>
</protein>
<sequence>MNQSLQLAINHGLPQAEKGAKETEHLLLVSLTDLEEADEANLIQHFQRSLHGKNVSIRSWKPSTKVLQAIAHQGQCRDSQANIYAIAILAHRAGWTRLIVADDLTKRQLRGTCRVGESSWTSVVMVAIRQSAEQQDYEIRVVAKRTTGEDKENAELVATLQIFEPQEVNGRNNEIFTNDGLVLHDTNRSVFAGDTAARLGWEECSNSGSRTGDASWVTNHGAQPIALPSWVYHDNRHLNIFLMFPTAEEELESIKSTLQSAARKCHQEYGGQDQEMAIQLIPWEYHRVESRRGFFNLWDGYQQQILANDYTPRIYFLLKPIKNTERVLIGSLSYDMLKPAIVLWISLEQVIIKEQRWGLSAKECLDRPKPSIPESQEPGAIELMYPPEQPFYVNNPPWLPAEDRIYWVPVFYLTNNLTKDQDQAVRAELHTMNEIDLEQWEEKHCCYVPWKDGQRDGTLEDMWDIFWDVYTYKRGRATSITSPFPIFFIDQQSGNDLTVIAVDSDTLYTRKSNTAAAEILKNTPARNVRGFFHGRLSGRDAHIAHANLSIANMGFDEFTEPNQFPRPGWPGHGILEDDE</sequence>
<dbReference type="GeneID" id="63698244"/>
<dbReference type="OrthoDB" id="4461621at2759"/>
<dbReference type="Proteomes" id="UP000019804">
    <property type="component" value="Unassembled WGS sequence"/>
</dbReference>
<evidence type="ECO:0000313" key="1">
    <source>
        <dbReference type="EMBL" id="EYE90799.1"/>
    </source>
</evidence>
<dbReference type="AlphaFoldDB" id="A0A017S2C8"/>